<evidence type="ECO:0000313" key="1">
    <source>
        <dbReference type="EMBL" id="ATQ15633.1"/>
    </source>
</evidence>
<evidence type="ECO:0000313" key="3">
    <source>
        <dbReference type="Proteomes" id="UP000230633"/>
    </source>
</evidence>
<gene>
    <name evidence="1" type="ORF">CNO13_00110</name>
    <name evidence="2" type="ORF">EZU67_00115</name>
</gene>
<dbReference type="AlphaFoldDB" id="A0AAP8YRL9"/>
<dbReference type="EMBL" id="CP024333">
    <property type="protein sequence ID" value="ATQ15633.1"/>
    <property type="molecule type" value="Genomic_DNA"/>
</dbReference>
<accession>A0AAP8YRL9</accession>
<evidence type="ECO:0000313" key="2">
    <source>
        <dbReference type="EMBL" id="QBK61613.1"/>
    </source>
</evidence>
<name>A0AAP8YRL9_9SPIR</name>
<dbReference type="GeneID" id="75118535"/>
<sequence>MKKYIFLLLLFFYSSILIFAYPLSFGGGLSYQFTNYTTSKSDIDRFAKNDNRIDNGMNLNLFFDANYAILDFSYKDAFLYNHHGSRYFAFGLYGIYPIVFNEYVRTLFPLLGFKYTIDLSTKRLDLLFLSLGFATDLFIPEIEGLYIRPLFMLSLSPTSFSGNRFSSLTTEITLGINIGWKFLN</sequence>
<proteinExistence type="predicted"/>
<dbReference type="Proteomes" id="UP000291995">
    <property type="component" value="Chromosome"/>
</dbReference>
<keyword evidence="3" id="KW-1185">Reference proteome</keyword>
<dbReference type="RefSeq" id="WP_025443406.1">
    <property type="nucleotide sequence ID" value="NZ_AP024371.1"/>
</dbReference>
<protein>
    <submittedName>
        <fullName evidence="2">Uncharacterized protein</fullName>
    </submittedName>
</protein>
<reference evidence="2" key="2">
    <citation type="submission" date="2022-12" db="EMBL/GenBank/DDBJ databases">
        <title>Whole genome sequencing of Borrelia miyamotoi strains isolated at the Russian territory.</title>
        <authorList>
            <person name="Kuleshov K.V."/>
            <person name="Platonov A.E."/>
            <person name="Goptar I.A."/>
            <person name="Shipulin G.A."/>
            <person name="Markelov M.L."/>
            <person name="Koetsveld J."/>
            <person name="Kolyasnikova N.M."/>
            <person name="Sarksyan D.S."/>
            <person name="Toporkova M.G."/>
            <person name="Hovius J.W."/>
        </authorList>
    </citation>
    <scope>NUCLEOTIDE SEQUENCE</scope>
    <source>
        <strain evidence="2">Yekat-76</strain>
    </source>
</reference>
<dbReference type="Proteomes" id="UP000230633">
    <property type="component" value="Chromosome"/>
</dbReference>
<reference evidence="4" key="1">
    <citation type="submission" date="2019-03" db="EMBL/GenBank/DDBJ databases">
        <title>Whole genome sequencing of Borrelia miyamotoi strains isolated at the Russian territory.</title>
        <authorList>
            <person name="Kuleshov K.V."/>
            <person name="Platonov A.E."/>
            <person name="Goptar I.A."/>
            <person name="Shipulin G.A."/>
            <person name="Markelov M.L."/>
            <person name="Koetsveld J."/>
            <person name="Kolyasnikova N.M."/>
            <person name="Sarksyan D.S."/>
            <person name="Toporkova M.G."/>
            <person name="Hovius J.W."/>
        </authorList>
    </citation>
    <scope>NUCLEOTIDE SEQUENCE [LARGE SCALE GENOMIC DNA]</scope>
    <source>
        <strain evidence="1 3">Yekat-1</strain>
        <strain evidence="4">Yekat-76</strain>
    </source>
</reference>
<dbReference type="EMBL" id="CP036557">
    <property type="protein sequence ID" value="QBK61613.1"/>
    <property type="molecule type" value="Genomic_DNA"/>
</dbReference>
<evidence type="ECO:0000313" key="4">
    <source>
        <dbReference type="Proteomes" id="UP000291995"/>
    </source>
</evidence>
<organism evidence="2 4">
    <name type="scientific">Borrelia miyamotoi</name>
    <dbReference type="NCBI Taxonomy" id="47466"/>
    <lineage>
        <taxon>Bacteria</taxon>
        <taxon>Pseudomonadati</taxon>
        <taxon>Spirochaetota</taxon>
        <taxon>Spirochaetia</taxon>
        <taxon>Spirochaetales</taxon>
        <taxon>Borreliaceae</taxon>
        <taxon>Borrelia</taxon>
    </lineage>
</organism>